<dbReference type="Proteomes" id="UP001226574">
    <property type="component" value="Unassembled WGS sequence"/>
</dbReference>
<protein>
    <submittedName>
        <fullName evidence="2">Uncharacterized protein</fullName>
    </submittedName>
</protein>
<reference evidence="2 3" key="1">
    <citation type="submission" date="2023-08" db="EMBL/GenBank/DDBJ databases">
        <title>Pseudoalteromonas haloplanktis LL1 genome.</title>
        <authorList>
            <person name="Wu S."/>
        </authorList>
    </citation>
    <scope>NUCLEOTIDE SEQUENCE [LARGE SCALE GENOMIC DNA]</scope>
    <source>
        <strain evidence="2 3">LL1</strain>
    </source>
</reference>
<feature type="transmembrane region" description="Helical" evidence="1">
    <location>
        <begin position="20"/>
        <end position="39"/>
    </location>
</feature>
<keyword evidence="3" id="KW-1185">Reference proteome</keyword>
<keyword evidence="1" id="KW-1133">Transmembrane helix</keyword>
<dbReference type="EMBL" id="JAVIFY010000007">
    <property type="protein sequence ID" value="MDQ9092143.1"/>
    <property type="molecule type" value="Genomic_DNA"/>
</dbReference>
<gene>
    <name evidence="2" type="ORF">RC083_11145</name>
</gene>
<dbReference type="RefSeq" id="WP_309039065.1">
    <property type="nucleotide sequence ID" value="NZ_JAVIFY010000007.1"/>
</dbReference>
<accession>A0ABU1BCD7</accession>
<evidence type="ECO:0000313" key="2">
    <source>
        <dbReference type="EMBL" id="MDQ9092143.1"/>
    </source>
</evidence>
<keyword evidence="1" id="KW-0812">Transmembrane</keyword>
<proteinExistence type="predicted"/>
<keyword evidence="1" id="KW-0472">Membrane</keyword>
<name>A0ABU1BCD7_PSEHA</name>
<sequence length="749" mass="78887">MNHYKYHKSLKQQGVATITILLFVGMAVSVAVFGAFRFVQGSQSQAMTFHAQTQAQRKAWSGVDITVKYLDTLSSNNNLGTLIDNLPNKDSSAQLQQKLNVVINDPNLKIAIYKEETKNKVYVYTEVTGEAAKNTKAHAVSTVEAIFELKHSSASKPTSCLINRTVVMRGVTDLTGGGTDFLSGDILSDIAVEGDLTLSNSSKSGISGCVSGDTTMDGGGIKENATLRVSGNFYVNSMSPPKNASVWASNISIGNSGSGEYNFLRAGAYEVALLDERGNRVGNGAVGGKLIASTANSALPWSSGVLIPIKEAPFVVDTLSGGKLLVDLGEASINESDGFITGHLSEVLEGEGSLPSKLQFVASGLVGGDIDIFTLKVNELWGNELSSQGYDANYKNVFANGDFKIGTGTIGKLIGGGDLTAIYAGCNNNSNCWNTPTITNPSQIAGVYNVSNYNGTPNLNNLTSKISNLSPGLPGIPFCDTRVEEIKANNYKSSANYIFEEIDSKRQLTIQNVVLADGTKLDGVYNLLKDDLRTLNKQTFLSCGWGNGHCFRNNSVWELNGISAFPPGVAWFDNSLVIAGVGSNMAVSGIGNDLLNTIITAGDVNLTSSGHGDIIAPNFNPAALCQGSIIPTNLCKDGELVGEELSGLPIANSAIISENTLSIAGWSVSGHVTLGGGITTSANKVVINGGLVVGSNKVSGTIVGQGGLEVNTKNLTQGQLETSCSDSDGTDIQNGWQLKQINPVWTRYL</sequence>
<comment type="caution">
    <text evidence="2">The sequence shown here is derived from an EMBL/GenBank/DDBJ whole genome shotgun (WGS) entry which is preliminary data.</text>
</comment>
<organism evidence="2 3">
    <name type="scientific">Pseudoalteromonas haloplanktis</name>
    <name type="common">Alteromonas haloplanktis</name>
    <dbReference type="NCBI Taxonomy" id="228"/>
    <lineage>
        <taxon>Bacteria</taxon>
        <taxon>Pseudomonadati</taxon>
        <taxon>Pseudomonadota</taxon>
        <taxon>Gammaproteobacteria</taxon>
        <taxon>Alteromonadales</taxon>
        <taxon>Pseudoalteromonadaceae</taxon>
        <taxon>Pseudoalteromonas</taxon>
    </lineage>
</organism>
<evidence type="ECO:0000313" key="3">
    <source>
        <dbReference type="Proteomes" id="UP001226574"/>
    </source>
</evidence>
<evidence type="ECO:0000256" key="1">
    <source>
        <dbReference type="SAM" id="Phobius"/>
    </source>
</evidence>